<dbReference type="NCBIfam" id="NF004970">
    <property type="entry name" value="PRK06333.1"/>
    <property type="match status" value="1"/>
</dbReference>
<name>C8VW19_DESAS</name>
<comment type="catalytic activity">
    <reaction evidence="12 14">
        <text>(9Z)-hexadecenoyl-[ACP] + malonyl-[ACP] + H(+) = 3-oxo-(11Z)-octadecenoyl-[ACP] + holo-[ACP] + CO2</text>
        <dbReference type="Rhea" id="RHEA:55040"/>
        <dbReference type="Rhea" id="RHEA-COMP:9623"/>
        <dbReference type="Rhea" id="RHEA-COMP:9685"/>
        <dbReference type="Rhea" id="RHEA-COMP:10800"/>
        <dbReference type="Rhea" id="RHEA-COMP:14074"/>
        <dbReference type="ChEBI" id="CHEBI:15378"/>
        <dbReference type="ChEBI" id="CHEBI:16526"/>
        <dbReference type="ChEBI" id="CHEBI:64479"/>
        <dbReference type="ChEBI" id="CHEBI:78449"/>
        <dbReference type="ChEBI" id="CHEBI:83989"/>
        <dbReference type="ChEBI" id="CHEBI:138538"/>
        <dbReference type="EC" id="2.3.1.179"/>
    </reaction>
</comment>
<evidence type="ECO:0000256" key="2">
    <source>
        <dbReference type="ARBA" id="ARBA00008467"/>
    </source>
</evidence>
<evidence type="ECO:0000256" key="4">
    <source>
        <dbReference type="ARBA" id="ARBA00014657"/>
    </source>
</evidence>
<accession>C8VW19</accession>
<dbReference type="InterPro" id="IPR014031">
    <property type="entry name" value="Ketoacyl_synth_C"/>
</dbReference>
<keyword evidence="8" id="KW-0443">Lipid metabolism</keyword>
<keyword evidence="9 14" id="KW-0275">Fatty acid biosynthesis</keyword>
<dbReference type="Proteomes" id="UP000002217">
    <property type="component" value="Chromosome"/>
</dbReference>
<keyword evidence="7" id="KW-0276">Fatty acid metabolism</keyword>
<dbReference type="Pfam" id="PF00109">
    <property type="entry name" value="ketoacyl-synt"/>
    <property type="match status" value="1"/>
</dbReference>
<dbReference type="EMBL" id="CP001720">
    <property type="protein sequence ID" value="ACV64306.1"/>
    <property type="molecule type" value="Genomic_DNA"/>
</dbReference>
<comment type="similarity">
    <text evidence="2 14 16">Belongs to the thiolase-like superfamily. Beta-ketoacyl-ACP synthases family.</text>
</comment>
<evidence type="ECO:0000313" key="19">
    <source>
        <dbReference type="Proteomes" id="UP000002217"/>
    </source>
</evidence>
<keyword evidence="6 14" id="KW-0808">Transferase</keyword>
<evidence type="ECO:0000313" key="18">
    <source>
        <dbReference type="EMBL" id="ACV64306.1"/>
    </source>
</evidence>
<evidence type="ECO:0000256" key="3">
    <source>
        <dbReference type="ARBA" id="ARBA00012356"/>
    </source>
</evidence>
<dbReference type="PANTHER" id="PTHR11712">
    <property type="entry name" value="POLYKETIDE SYNTHASE-RELATED"/>
    <property type="match status" value="1"/>
</dbReference>
<dbReference type="AlphaFoldDB" id="C8VW19"/>
<dbReference type="KEGG" id="dae:Dtox_3594"/>
<dbReference type="SMART" id="SM00825">
    <property type="entry name" value="PKS_KS"/>
    <property type="match status" value="1"/>
</dbReference>
<dbReference type="NCBIfam" id="NF005589">
    <property type="entry name" value="PRK07314.1"/>
    <property type="match status" value="1"/>
</dbReference>
<evidence type="ECO:0000256" key="6">
    <source>
        <dbReference type="ARBA" id="ARBA00022679"/>
    </source>
</evidence>
<dbReference type="Gene3D" id="3.40.47.10">
    <property type="match status" value="1"/>
</dbReference>
<dbReference type="GO" id="GO:0005829">
    <property type="term" value="C:cytosol"/>
    <property type="evidence" value="ECO:0007669"/>
    <property type="project" value="TreeGrafter"/>
</dbReference>
<dbReference type="InterPro" id="IPR000794">
    <property type="entry name" value="Beta-ketoacyl_synthase"/>
</dbReference>
<dbReference type="PANTHER" id="PTHR11712:SF336">
    <property type="entry name" value="3-OXOACYL-[ACYL-CARRIER-PROTEIN] SYNTHASE, MITOCHONDRIAL"/>
    <property type="match status" value="1"/>
</dbReference>
<sequence>MYQRVVVTGMGLITPIGSDIPTFWDSLIQGKSGIRTIDRFNVSRFSTKVAGMVDSFKPEDFIDKKDVKRMDRFAQFAAAAAQMAAQDADFKVTEENAERVGVYIGSGIGGFSTIVEQHKIFLEKGPARISPFFIPMIIGNIASGHVSIIMGAKGPNSSPLSACATGTNALGDAFKIIQRGQADVMIAGGAEAAIIPVILAGFSASRALSQQNEQPEKASRPFDLNRDGFVMSEGAGILILESLEHALARGARIYAEITGYGMSGDGYHITQPAPEGRGAAQAMSEAIRDAGIKPSEVNYINAHGTSTLLNDKFETNAIKIVFGDHAYKLAISSIKALTGHLLGAAGAVEAIAAILTIKNGLIPPTFNYETPDPECDLDYVPNIPRKAKVKVTLSNSLGFGGHNASIIFREYNS</sequence>
<dbReference type="eggNOG" id="COG0304">
    <property type="taxonomic scope" value="Bacteria"/>
</dbReference>
<comment type="function">
    <text evidence="11 14">Involved in the type II fatty acid elongation cycle. Catalyzes the elongation of a wide range of acyl-ACP by the addition of two carbons from malonyl-ACP to an acyl acceptor. Can efficiently catalyze the conversion of palmitoleoyl-ACP (cis-hexadec-9-enoyl-ACP) to cis-vaccenoyl-ACP (cis-octadec-11-enoyl-ACP), an essential step in the thermal regulation of fatty acid composition.</text>
</comment>
<dbReference type="GO" id="GO:0004315">
    <property type="term" value="F:3-oxoacyl-[acyl-carrier-protein] synthase activity"/>
    <property type="evidence" value="ECO:0007669"/>
    <property type="project" value="UniProtKB-UniRule"/>
</dbReference>
<evidence type="ECO:0000256" key="5">
    <source>
        <dbReference type="ARBA" id="ARBA00022516"/>
    </source>
</evidence>
<gene>
    <name evidence="18" type="ordered locus">Dtox_3594</name>
</gene>
<dbReference type="PIRSF" id="PIRSF000447">
    <property type="entry name" value="KAS_II"/>
    <property type="match status" value="1"/>
</dbReference>
<dbReference type="FunFam" id="3.40.47.10:FF:000009">
    <property type="entry name" value="3-oxoacyl-[acyl-carrier-protein] synthase 2"/>
    <property type="match status" value="1"/>
</dbReference>
<dbReference type="RefSeq" id="WP_015758993.1">
    <property type="nucleotide sequence ID" value="NC_013216.1"/>
</dbReference>
<evidence type="ECO:0000256" key="16">
    <source>
        <dbReference type="RuleBase" id="RU003694"/>
    </source>
</evidence>
<dbReference type="STRING" id="485916.Dtox_3594"/>
<evidence type="ECO:0000256" key="1">
    <source>
        <dbReference type="ARBA" id="ARBA00005194"/>
    </source>
</evidence>
<evidence type="ECO:0000256" key="7">
    <source>
        <dbReference type="ARBA" id="ARBA00022832"/>
    </source>
</evidence>
<dbReference type="EC" id="2.3.1.179" evidence="3 14"/>
<dbReference type="InterPro" id="IPR018201">
    <property type="entry name" value="Ketoacyl_synth_AS"/>
</dbReference>
<evidence type="ECO:0000256" key="10">
    <source>
        <dbReference type="ARBA" id="ARBA00023315"/>
    </source>
</evidence>
<dbReference type="SUPFAM" id="SSF53901">
    <property type="entry name" value="Thiolase-like"/>
    <property type="match status" value="2"/>
</dbReference>
<evidence type="ECO:0000259" key="17">
    <source>
        <dbReference type="PROSITE" id="PS52004"/>
    </source>
</evidence>
<protein>
    <recommendedName>
        <fullName evidence="4 14">3-oxoacyl-[acyl-carrier-protein] synthase 2</fullName>
        <ecNumber evidence="3 14">2.3.1.179</ecNumber>
    </recommendedName>
</protein>
<proteinExistence type="inferred from homology"/>
<dbReference type="GO" id="GO:0006633">
    <property type="term" value="P:fatty acid biosynthetic process"/>
    <property type="evidence" value="ECO:0007669"/>
    <property type="project" value="UniProtKB-UniRule"/>
</dbReference>
<dbReference type="CDD" id="cd00834">
    <property type="entry name" value="KAS_I_II"/>
    <property type="match status" value="1"/>
</dbReference>
<comment type="catalytic activity">
    <reaction evidence="13 14">
        <text>a fatty acyl-[ACP] + malonyl-[ACP] + H(+) = a 3-oxoacyl-[ACP] + holo-[ACP] + CO2</text>
        <dbReference type="Rhea" id="RHEA:22836"/>
        <dbReference type="Rhea" id="RHEA-COMP:9623"/>
        <dbReference type="Rhea" id="RHEA-COMP:9685"/>
        <dbReference type="Rhea" id="RHEA-COMP:9916"/>
        <dbReference type="Rhea" id="RHEA-COMP:14125"/>
        <dbReference type="ChEBI" id="CHEBI:15378"/>
        <dbReference type="ChEBI" id="CHEBI:16526"/>
        <dbReference type="ChEBI" id="CHEBI:64479"/>
        <dbReference type="ChEBI" id="CHEBI:78449"/>
        <dbReference type="ChEBI" id="CHEBI:78776"/>
        <dbReference type="ChEBI" id="CHEBI:138651"/>
    </reaction>
</comment>
<feature type="active site" description="For beta-ketoacyl synthase activity" evidence="15">
    <location>
        <position position="163"/>
    </location>
</feature>
<dbReference type="HOGENOM" id="CLU_000022_69_2_9"/>
<organism evidence="18 19">
    <name type="scientific">Desulfofarcimen acetoxidans (strain ATCC 49208 / DSM 771 / KCTC 5769 / VKM B-1644 / 5575)</name>
    <name type="common">Desulfotomaculum acetoxidans</name>
    <dbReference type="NCBI Taxonomy" id="485916"/>
    <lineage>
        <taxon>Bacteria</taxon>
        <taxon>Bacillati</taxon>
        <taxon>Bacillota</taxon>
        <taxon>Clostridia</taxon>
        <taxon>Eubacteriales</taxon>
        <taxon>Peptococcaceae</taxon>
        <taxon>Desulfofarcimen</taxon>
    </lineage>
</organism>
<comment type="pathway">
    <text evidence="1 14">Lipid metabolism; fatty acid biosynthesis.</text>
</comment>
<dbReference type="PROSITE" id="PS00606">
    <property type="entry name" value="KS3_1"/>
    <property type="match status" value="1"/>
</dbReference>
<dbReference type="InterPro" id="IPR014030">
    <property type="entry name" value="Ketoacyl_synth_N"/>
</dbReference>
<dbReference type="InterPro" id="IPR020841">
    <property type="entry name" value="PKS_Beta-ketoAc_synthase_dom"/>
</dbReference>
<keyword evidence="19" id="KW-1185">Reference proteome</keyword>
<evidence type="ECO:0000256" key="14">
    <source>
        <dbReference type="PIRNR" id="PIRNR000447"/>
    </source>
</evidence>
<reference evidence="18 19" key="1">
    <citation type="journal article" date="2009" name="Stand. Genomic Sci.">
        <title>Complete genome sequence of Desulfotomaculum acetoxidans type strain (5575).</title>
        <authorList>
            <person name="Spring S."/>
            <person name="Lapidus A."/>
            <person name="Schroder M."/>
            <person name="Gleim D."/>
            <person name="Sims D."/>
            <person name="Meincke L."/>
            <person name="Glavina Del Rio T."/>
            <person name="Tice H."/>
            <person name="Copeland A."/>
            <person name="Cheng J.F."/>
            <person name="Lucas S."/>
            <person name="Chen F."/>
            <person name="Nolan M."/>
            <person name="Bruce D."/>
            <person name="Goodwin L."/>
            <person name="Pitluck S."/>
            <person name="Ivanova N."/>
            <person name="Mavromatis K."/>
            <person name="Mikhailova N."/>
            <person name="Pati A."/>
            <person name="Chen A."/>
            <person name="Palaniappan K."/>
            <person name="Land M."/>
            <person name="Hauser L."/>
            <person name="Chang Y.J."/>
            <person name="Jeffries C.D."/>
            <person name="Chain P."/>
            <person name="Saunders E."/>
            <person name="Brettin T."/>
            <person name="Detter J.C."/>
            <person name="Goker M."/>
            <person name="Bristow J."/>
            <person name="Eisen J.A."/>
            <person name="Markowitz V."/>
            <person name="Hugenholtz P."/>
            <person name="Kyrpides N.C."/>
            <person name="Klenk H.P."/>
            <person name="Han C."/>
        </authorList>
    </citation>
    <scope>NUCLEOTIDE SEQUENCE [LARGE SCALE GENOMIC DNA]</scope>
    <source>
        <strain evidence="19">ATCC 49208 / DSM 771 / VKM B-1644</strain>
    </source>
</reference>
<evidence type="ECO:0000256" key="13">
    <source>
        <dbReference type="ARBA" id="ARBA00047659"/>
    </source>
</evidence>
<dbReference type="InterPro" id="IPR016039">
    <property type="entry name" value="Thiolase-like"/>
</dbReference>
<evidence type="ECO:0000256" key="15">
    <source>
        <dbReference type="PIRSR" id="PIRSR000447-1"/>
    </source>
</evidence>
<dbReference type="Pfam" id="PF02801">
    <property type="entry name" value="Ketoacyl-synt_C"/>
    <property type="match status" value="1"/>
</dbReference>
<dbReference type="UniPathway" id="UPA00094"/>
<keyword evidence="5 14" id="KW-0444">Lipid biosynthesis</keyword>
<evidence type="ECO:0000256" key="11">
    <source>
        <dbReference type="ARBA" id="ARBA00024006"/>
    </source>
</evidence>
<dbReference type="InterPro" id="IPR017568">
    <property type="entry name" value="3-oxoacyl-ACP_synth-2"/>
</dbReference>
<feature type="domain" description="Ketosynthase family 3 (KS3)" evidence="17">
    <location>
        <begin position="2"/>
        <end position="410"/>
    </location>
</feature>
<evidence type="ECO:0000256" key="9">
    <source>
        <dbReference type="ARBA" id="ARBA00023160"/>
    </source>
</evidence>
<keyword evidence="10 14" id="KW-0012">Acyltransferase</keyword>
<evidence type="ECO:0000256" key="8">
    <source>
        <dbReference type="ARBA" id="ARBA00023098"/>
    </source>
</evidence>
<evidence type="ECO:0000256" key="12">
    <source>
        <dbReference type="ARBA" id="ARBA00047318"/>
    </source>
</evidence>
<dbReference type="PROSITE" id="PS52004">
    <property type="entry name" value="KS3_2"/>
    <property type="match status" value="1"/>
</dbReference>
<dbReference type="NCBIfam" id="TIGR03150">
    <property type="entry name" value="fabF"/>
    <property type="match status" value="1"/>
</dbReference>